<evidence type="ECO:0000256" key="4">
    <source>
        <dbReference type="SAM" id="Phobius"/>
    </source>
</evidence>
<evidence type="ECO:0000313" key="6">
    <source>
        <dbReference type="EMBL" id="WWQ59414.1"/>
    </source>
</evidence>
<keyword evidence="4" id="KW-0812">Transmembrane</keyword>
<dbReference type="PANTHER" id="PTHR30290">
    <property type="entry name" value="PERIPLASMIC BINDING COMPONENT OF ABC TRANSPORTER"/>
    <property type="match status" value="1"/>
</dbReference>
<name>A0AAX4KX08_9CREN</name>
<proteinExistence type="inferred from homology"/>
<dbReference type="GO" id="GO:0015833">
    <property type="term" value="P:peptide transport"/>
    <property type="evidence" value="ECO:0007669"/>
    <property type="project" value="TreeGrafter"/>
</dbReference>
<evidence type="ECO:0000256" key="1">
    <source>
        <dbReference type="ARBA" id="ARBA00005695"/>
    </source>
</evidence>
<keyword evidence="7" id="KW-1185">Reference proteome</keyword>
<dbReference type="GeneID" id="89336674"/>
<comment type="similarity">
    <text evidence="1">Belongs to the bacterial solute-binding protein 5 family.</text>
</comment>
<keyword evidence="3" id="KW-0732">Signal</keyword>
<dbReference type="Pfam" id="PF00496">
    <property type="entry name" value="SBP_bac_5"/>
    <property type="match status" value="1"/>
</dbReference>
<accession>A0AAX4KX08</accession>
<reference evidence="6 7" key="1">
    <citation type="submission" date="2024-02" db="EMBL/GenBank/DDBJ databases">
        <title>STSV induces naive adaptation in Sulfolobus.</title>
        <authorList>
            <person name="Xiang X."/>
            <person name="Song M."/>
        </authorList>
    </citation>
    <scope>NUCLEOTIDE SEQUENCE [LARGE SCALE GENOMIC DNA]</scope>
    <source>
        <strain evidence="6 7">RT2</strain>
    </source>
</reference>
<dbReference type="EMBL" id="CP146016">
    <property type="protein sequence ID" value="WWQ59414.1"/>
    <property type="molecule type" value="Genomic_DNA"/>
</dbReference>
<sequence length="676" mass="74905">MNKKVKLALSTSLVIAIIVIVLIGAIVGGVLYYLSSTHPSNHLSTTTSTFISTTSSFTTTSTTSSVTTTSLAPSNSSVLVDVSQTVAPDSLDPATDFLDQVEPLFYAIYQELVEPNGSNYLQVVPVIASNWSTNNYENWTFYLRPYVHFSDGVSVNASTVWFSFYRTILMGQPPGVADYIQILFNATVYTNTGYAIPWGVNNAIQNVTGLPTANNFTLTAQVLASILSHFNAANKTIQKIMEYPYQAVVVKGPYEVQINTLEPYKYFLLDIANSWGAIVDPVFIDAHGGVQPNTPNNYINLNGMPGTGPYEIRSVGVSFSSIVLVANPNYWAINHTVPLIAEPPHIKVIEIYYGLSHTDRVEEFLSNGAQITYVSIPFLNQILGRPPYTNISSVFYNFGVLPGVQFISMNTELYPTNITDLRLAIVHAINYSELLSLFNYNGKILAILPLGPISPQYGQLYNPNNLPFYSYNLSLALHYLNEAGYEGNFYVVLPNGTTVGNPKGSQLQTLQIVALAPVTQLEQEEFNIITQDLSQIGISVSVKYVTFSIIESYATPQSTPNMVAIGWTPDWPDPVFQQLMPLTDVQFGGASGNFAWVNNSQLQQIYESLPFITNTTEQSKIIGEVYNIIYNEAPYIWLPVQSSYYIIQPYVKGVVFTDVDGYLIYFYNTMYYANNS</sequence>
<dbReference type="GO" id="GO:0043190">
    <property type="term" value="C:ATP-binding cassette (ABC) transporter complex"/>
    <property type="evidence" value="ECO:0007669"/>
    <property type="project" value="InterPro"/>
</dbReference>
<evidence type="ECO:0000256" key="3">
    <source>
        <dbReference type="ARBA" id="ARBA00022729"/>
    </source>
</evidence>
<evidence type="ECO:0000256" key="2">
    <source>
        <dbReference type="ARBA" id="ARBA00022448"/>
    </source>
</evidence>
<dbReference type="GO" id="GO:1904680">
    <property type="term" value="F:peptide transmembrane transporter activity"/>
    <property type="evidence" value="ECO:0007669"/>
    <property type="project" value="TreeGrafter"/>
</dbReference>
<protein>
    <submittedName>
        <fullName evidence="6">ABC transporter substrate-binding protein</fullName>
    </submittedName>
</protein>
<dbReference type="InterPro" id="IPR000914">
    <property type="entry name" value="SBP_5_dom"/>
</dbReference>
<gene>
    <name evidence="6" type="ORF">V6M85_07860</name>
</gene>
<evidence type="ECO:0000259" key="5">
    <source>
        <dbReference type="Pfam" id="PF00496"/>
    </source>
</evidence>
<keyword evidence="4" id="KW-1133">Transmembrane helix</keyword>
<organism evidence="6 7">
    <name type="scientific">Sulfolobus tengchongensis</name>
    <dbReference type="NCBI Taxonomy" id="207809"/>
    <lineage>
        <taxon>Archaea</taxon>
        <taxon>Thermoproteota</taxon>
        <taxon>Thermoprotei</taxon>
        <taxon>Sulfolobales</taxon>
        <taxon>Sulfolobaceae</taxon>
        <taxon>Sulfolobus</taxon>
    </lineage>
</organism>
<dbReference type="Proteomes" id="UP001432202">
    <property type="component" value="Chromosome"/>
</dbReference>
<feature type="transmembrane region" description="Helical" evidence="4">
    <location>
        <begin position="12"/>
        <end position="34"/>
    </location>
</feature>
<dbReference type="InterPro" id="IPR030678">
    <property type="entry name" value="Peptide/Ni-bd"/>
</dbReference>
<keyword evidence="4" id="KW-0472">Membrane</keyword>
<evidence type="ECO:0000313" key="7">
    <source>
        <dbReference type="Proteomes" id="UP001432202"/>
    </source>
</evidence>
<feature type="domain" description="Solute-binding protein family 5" evidence="5">
    <location>
        <begin position="122"/>
        <end position="577"/>
    </location>
</feature>
<dbReference type="Gene3D" id="3.40.190.10">
    <property type="entry name" value="Periplasmic binding protein-like II"/>
    <property type="match status" value="1"/>
</dbReference>
<dbReference type="GO" id="GO:0042597">
    <property type="term" value="C:periplasmic space"/>
    <property type="evidence" value="ECO:0007669"/>
    <property type="project" value="UniProtKB-ARBA"/>
</dbReference>
<dbReference type="Gene3D" id="3.10.105.10">
    <property type="entry name" value="Dipeptide-binding Protein, Domain 3"/>
    <property type="match status" value="1"/>
</dbReference>
<dbReference type="InterPro" id="IPR039424">
    <property type="entry name" value="SBP_5"/>
</dbReference>
<dbReference type="SUPFAM" id="SSF53850">
    <property type="entry name" value="Periplasmic binding protein-like II"/>
    <property type="match status" value="1"/>
</dbReference>
<dbReference type="AlphaFoldDB" id="A0AAX4KX08"/>
<keyword evidence="2" id="KW-0813">Transport</keyword>
<dbReference type="RefSeq" id="WP_338598562.1">
    <property type="nucleotide sequence ID" value="NZ_CP146016.1"/>
</dbReference>
<dbReference type="PANTHER" id="PTHR30290:SF9">
    <property type="entry name" value="OLIGOPEPTIDE-BINDING PROTEIN APPA"/>
    <property type="match status" value="1"/>
</dbReference>
<dbReference type="PIRSF" id="PIRSF002741">
    <property type="entry name" value="MppA"/>
    <property type="match status" value="1"/>
</dbReference>